<accession>A0A0L0BXG6</accession>
<reference evidence="1 2" key="1">
    <citation type="journal article" date="2015" name="Nat. Commun.">
        <title>Lucilia cuprina genome unlocks parasitic fly biology to underpin future interventions.</title>
        <authorList>
            <person name="Anstead C.A."/>
            <person name="Korhonen P.K."/>
            <person name="Young N.D."/>
            <person name="Hall R.S."/>
            <person name="Jex A.R."/>
            <person name="Murali S.C."/>
            <person name="Hughes D.S."/>
            <person name="Lee S.F."/>
            <person name="Perry T."/>
            <person name="Stroehlein A.J."/>
            <person name="Ansell B.R."/>
            <person name="Breugelmans B."/>
            <person name="Hofmann A."/>
            <person name="Qu J."/>
            <person name="Dugan S."/>
            <person name="Lee S.L."/>
            <person name="Chao H."/>
            <person name="Dinh H."/>
            <person name="Han Y."/>
            <person name="Doddapaneni H.V."/>
            <person name="Worley K.C."/>
            <person name="Muzny D.M."/>
            <person name="Ioannidis P."/>
            <person name="Waterhouse R.M."/>
            <person name="Zdobnov E.M."/>
            <person name="James P.J."/>
            <person name="Bagnall N.H."/>
            <person name="Kotze A.C."/>
            <person name="Gibbs R.A."/>
            <person name="Richards S."/>
            <person name="Batterham P."/>
            <person name="Gasser R.B."/>
        </authorList>
    </citation>
    <scope>NUCLEOTIDE SEQUENCE [LARGE SCALE GENOMIC DNA]</scope>
    <source>
        <strain evidence="1 2">LS</strain>
        <tissue evidence="1">Full body</tissue>
    </source>
</reference>
<protein>
    <submittedName>
        <fullName evidence="1">Uncharacterized protein</fullName>
    </submittedName>
</protein>
<name>A0A0L0BXG6_LUCCU</name>
<dbReference type="EMBL" id="JRES01001284">
    <property type="protein sequence ID" value="KNC23934.1"/>
    <property type="molecule type" value="Genomic_DNA"/>
</dbReference>
<sequence>MLTSDEKWRQLYDSITTLNKMQHSKEKIRKELRVVVPNAEEALTIPAKLPVPHQKRDKRIEIMKMATLNSG</sequence>
<evidence type="ECO:0000313" key="1">
    <source>
        <dbReference type="EMBL" id="KNC23934.1"/>
    </source>
</evidence>
<gene>
    <name evidence="1" type="ORF">FF38_01012</name>
</gene>
<proteinExistence type="predicted"/>
<comment type="caution">
    <text evidence="1">The sequence shown here is derived from an EMBL/GenBank/DDBJ whole genome shotgun (WGS) entry which is preliminary data.</text>
</comment>
<dbReference type="AlphaFoldDB" id="A0A0L0BXG6"/>
<organism evidence="1 2">
    <name type="scientific">Lucilia cuprina</name>
    <name type="common">Green bottle fly</name>
    <name type="synonym">Australian sheep blowfly</name>
    <dbReference type="NCBI Taxonomy" id="7375"/>
    <lineage>
        <taxon>Eukaryota</taxon>
        <taxon>Metazoa</taxon>
        <taxon>Ecdysozoa</taxon>
        <taxon>Arthropoda</taxon>
        <taxon>Hexapoda</taxon>
        <taxon>Insecta</taxon>
        <taxon>Pterygota</taxon>
        <taxon>Neoptera</taxon>
        <taxon>Endopterygota</taxon>
        <taxon>Diptera</taxon>
        <taxon>Brachycera</taxon>
        <taxon>Muscomorpha</taxon>
        <taxon>Oestroidea</taxon>
        <taxon>Calliphoridae</taxon>
        <taxon>Luciliinae</taxon>
        <taxon>Lucilia</taxon>
    </lineage>
</organism>
<dbReference type="Proteomes" id="UP000037069">
    <property type="component" value="Unassembled WGS sequence"/>
</dbReference>
<evidence type="ECO:0000313" key="2">
    <source>
        <dbReference type="Proteomes" id="UP000037069"/>
    </source>
</evidence>
<keyword evidence="2" id="KW-1185">Reference proteome</keyword>